<evidence type="ECO:0000259" key="2">
    <source>
        <dbReference type="SMART" id="SM00867"/>
    </source>
</evidence>
<dbReference type="eggNOG" id="COG2353">
    <property type="taxonomic scope" value="Bacteria"/>
</dbReference>
<reference evidence="3 4" key="1">
    <citation type="submission" date="2012-02" db="EMBL/GenBank/DDBJ databases">
        <title>Improved High-Quality Draft genome of Joostella marina DSM 19592.</title>
        <authorList>
            <consortium name="US DOE Joint Genome Institute (JGI-PGF)"/>
            <person name="Lucas S."/>
            <person name="Copeland A."/>
            <person name="Lapidus A."/>
            <person name="Bruce D."/>
            <person name="Goodwin L."/>
            <person name="Pitluck S."/>
            <person name="Peters L."/>
            <person name="Chertkov O."/>
            <person name="Ovchinnikova G."/>
            <person name="Kyrpides N."/>
            <person name="Mavromatis K."/>
            <person name="Detter J.C."/>
            <person name="Han C."/>
            <person name="Land M."/>
            <person name="Hauser L."/>
            <person name="Markowitz V."/>
            <person name="Cheng J.-F."/>
            <person name="Hugenholtz P."/>
            <person name="Woyke T."/>
            <person name="Wu D."/>
            <person name="Tindall B."/>
            <person name="Brambilla E."/>
            <person name="Klenk H.-P."/>
            <person name="Eisen J.A."/>
        </authorList>
    </citation>
    <scope>NUCLEOTIDE SEQUENCE [LARGE SCALE GENOMIC DNA]</scope>
    <source>
        <strain evidence="3 4">DSM 19592</strain>
    </source>
</reference>
<dbReference type="Gene3D" id="2.40.128.110">
    <property type="entry name" value="Lipid/polyisoprenoid-binding, YceI-like"/>
    <property type="match status" value="1"/>
</dbReference>
<dbReference type="OrthoDB" id="116832at2"/>
<organism evidence="3 4">
    <name type="scientific">Galbibacter orientalis DSM 19592</name>
    <dbReference type="NCBI Taxonomy" id="926559"/>
    <lineage>
        <taxon>Bacteria</taxon>
        <taxon>Pseudomonadati</taxon>
        <taxon>Bacteroidota</taxon>
        <taxon>Flavobacteriia</taxon>
        <taxon>Flavobacteriales</taxon>
        <taxon>Flavobacteriaceae</taxon>
        <taxon>Galbibacter</taxon>
    </lineage>
</organism>
<dbReference type="Pfam" id="PF04264">
    <property type="entry name" value="YceI"/>
    <property type="match status" value="1"/>
</dbReference>
<dbReference type="PANTHER" id="PTHR34406">
    <property type="entry name" value="PROTEIN YCEI"/>
    <property type="match status" value="1"/>
</dbReference>
<dbReference type="STRING" id="926559.JoomaDRAFT_0718"/>
<sequence>MDKNLIYFLLILLFSSNVSINAQNFKVKEGTVSFKAKMPLNSYIGKSDDLQGAIDFKDGTLTFSVPVKSIKTDNEKRDGHMYELVKAEKNPNVFFEGEFIEDFNFEEKATQTLNVKGDFTLAGVTRKITIPIALKLVSEDTFQLIASWSLLITDYNLERPSIAFIKVNDKHDLSVEAILKKE</sequence>
<keyword evidence="4" id="KW-1185">Reference proteome</keyword>
<dbReference type="SMART" id="SM00867">
    <property type="entry name" value="YceI"/>
    <property type="match status" value="1"/>
</dbReference>
<feature type="domain" description="Lipid/polyisoprenoid-binding YceI-like" evidence="2">
    <location>
        <begin position="24"/>
        <end position="180"/>
    </location>
</feature>
<proteinExistence type="predicted"/>
<keyword evidence="1" id="KW-0732">Signal</keyword>
<dbReference type="Proteomes" id="UP000004690">
    <property type="component" value="Unassembled WGS sequence"/>
</dbReference>
<dbReference type="EMBL" id="JH651379">
    <property type="protein sequence ID" value="EIJ37753.1"/>
    <property type="molecule type" value="Genomic_DNA"/>
</dbReference>
<name>I3C2B0_9FLAO</name>
<feature type="signal peptide" evidence="1">
    <location>
        <begin position="1"/>
        <end position="22"/>
    </location>
</feature>
<gene>
    <name evidence="3" type="ORF">JoomaDRAFT_0718</name>
</gene>
<evidence type="ECO:0000313" key="3">
    <source>
        <dbReference type="EMBL" id="EIJ37753.1"/>
    </source>
</evidence>
<protein>
    <recommendedName>
        <fullName evidence="2">Lipid/polyisoprenoid-binding YceI-like domain-containing protein</fullName>
    </recommendedName>
</protein>
<evidence type="ECO:0000313" key="4">
    <source>
        <dbReference type="Proteomes" id="UP000004690"/>
    </source>
</evidence>
<evidence type="ECO:0000256" key="1">
    <source>
        <dbReference type="SAM" id="SignalP"/>
    </source>
</evidence>
<dbReference type="HOGENOM" id="CLU_122737_0_0_10"/>
<dbReference type="InterPro" id="IPR007372">
    <property type="entry name" value="Lipid/polyisoprenoid-bd_YceI"/>
</dbReference>
<dbReference type="RefSeq" id="WP_008610785.1">
    <property type="nucleotide sequence ID" value="NZ_JH651379.1"/>
</dbReference>
<feature type="chain" id="PRO_5003668364" description="Lipid/polyisoprenoid-binding YceI-like domain-containing protein" evidence="1">
    <location>
        <begin position="23"/>
        <end position="182"/>
    </location>
</feature>
<dbReference type="InterPro" id="IPR036761">
    <property type="entry name" value="TTHA0802/YceI-like_sf"/>
</dbReference>
<dbReference type="PANTHER" id="PTHR34406:SF1">
    <property type="entry name" value="PROTEIN YCEI"/>
    <property type="match status" value="1"/>
</dbReference>
<accession>I3C2B0</accession>
<dbReference type="AlphaFoldDB" id="I3C2B0"/>
<dbReference type="SUPFAM" id="SSF101874">
    <property type="entry name" value="YceI-like"/>
    <property type="match status" value="1"/>
</dbReference>